<evidence type="ECO:0000313" key="2">
    <source>
        <dbReference type="EMBL" id="CAD6993382.1"/>
    </source>
</evidence>
<dbReference type="Proteomes" id="UP000606786">
    <property type="component" value="Unassembled WGS sequence"/>
</dbReference>
<protein>
    <submittedName>
        <fullName evidence="2">(Mediterranean fruit fly) hypothetical protein</fullName>
    </submittedName>
</protein>
<dbReference type="EMBL" id="CAJHJT010000001">
    <property type="protein sequence ID" value="CAD6993382.1"/>
    <property type="molecule type" value="Genomic_DNA"/>
</dbReference>
<sequence>RQSPIESGLDKSSNSSSSMKGPYNYLKMKRLKAMGKLEEFHKQISSQATAHNNNRSTTEKQSNYQLLRDKGQRTNKLFTMSTKFTHSNMLSPTITTTKKLLCSTTSSNSSTRAIIYLQSTDDELLCFWYLFRPTENRKKMWVKTKTTRKLSC</sequence>
<evidence type="ECO:0000256" key="1">
    <source>
        <dbReference type="SAM" id="MobiDB-lite"/>
    </source>
</evidence>
<organism evidence="2 3">
    <name type="scientific">Ceratitis capitata</name>
    <name type="common">Mediterranean fruit fly</name>
    <name type="synonym">Tephritis capitata</name>
    <dbReference type="NCBI Taxonomy" id="7213"/>
    <lineage>
        <taxon>Eukaryota</taxon>
        <taxon>Metazoa</taxon>
        <taxon>Ecdysozoa</taxon>
        <taxon>Arthropoda</taxon>
        <taxon>Hexapoda</taxon>
        <taxon>Insecta</taxon>
        <taxon>Pterygota</taxon>
        <taxon>Neoptera</taxon>
        <taxon>Endopterygota</taxon>
        <taxon>Diptera</taxon>
        <taxon>Brachycera</taxon>
        <taxon>Muscomorpha</taxon>
        <taxon>Tephritoidea</taxon>
        <taxon>Tephritidae</taxon>
        <taxon>Ceratitis</taxon>
        <taxon>Ceratitis</taxon>
    </lineage>
</organism>
<gene>
    <name evidence="2" type="ORF">CCAP1982_LOCUS2198</name>
</gene>
<dbReference type="AlphaFoldDB" id="A0A811U2M8"/>
<feature type="non-terminal residue" evidence="2">
    <location>
        <position position="152"/>
    </location>
</feature>
<feature type="region of interest" description="Disordered" evidence="1">
    <location>
        <begin position="43"/>
        <end position="65"/>
    </location>
</feature>
<proteinExistence type="predicted"/>
<evidence type="ECO:0000313" key="3">
    <source>
        <dbReference type="Proteomes" id="UP000606786"/>
    </source>
</evidence>
<comment type="caution">
    <text evidence="2">The sequence shown here is derived from an EMBL/GenBank/DDBJ whole genome shotgun (WGS) entry which is preliminary data.</text>
</comment>
<feature type="region of interest" description="Disordered" evidence="1">
    <location>
        <begin position="1"/>
        <end position="23"/>
    </location>
</feature>
<keyword evidence="3" id="KW-1185">Reference proteome</keyword>
<name>A0A811U2M8_CERCA</name>
<accession>A0A811U2M8</accession>
<reference evidence="2" key="1">
    <citation type="submission" date="2020-11" db="EMBL/GenBank/DDBJ databases">
        <authorList>
            <person name="Whitehead M."/>
        </authorList>
    </citation>
    <scope>NUCLEOTIDE SEQUENCE</scope>
    <source>
        <strain evidence="2">EGII</strain>
    </source>
</reference>